<dbReference type="OrthoDB" id="6262546at2759"/>
<feature type="region of interest" description="Disordered" evidence="1">
    <location>
        <begin position="472"/>
        <end position="505"/>
    </location>
</feature>
<feature type="compositionally biased region" description="Polar residues" evidence="1">
    <location>
        <begin position="472"/>
        <end position="485"/>
    </location>
</feature>
<comment type="caution">
    <text evidence="2">The sequence shown here is derived from an EMBL/GenBank/DDBJ whole genome shotgun (WGS) entry which is preliminary data.</text>
</comment>
<accession>A0A8E0S176</accession>
<dbReference type="EMBL" id="LUCM01001703">
    <property type="protein sequence ID" value="KAA0198491.1"/>
    <property type="molecule type" value="Genomic_DNA"/>
</dbReference>
<feature type="compositionally biased region" description="Basic residues" evidence="1">
    <location>
        <begin position="486"/>
        <end position="496"/>
    </location>
</feature>
<protein>
    <submittedName>
        <fullName evidence="2">Uncharacterized protein</fullName>
    </submittedName>
</protein>
<organism evidence="2 3">
    <name type="scientific">Fasciolopsis buskii</name>
    <dbReference type="NCBI Taxonomy" id="27845"/>
    <lineage>
        <taxon>Eukaryota</taxon>
        <taxon>Metazoa</taxon>
        <taxon>Spiralia</taxon>
        <taxon>Lophotrochozoa</taxon>
        <taxon>Platyhelminthes</taxon>
        <taxon>Trematoda</taxon>
        <taxon>Digenea</taxon>
        <taxon>Plagiorchiida</taxon>
        <taxon>Echinostomata</taxon>
        <taxon>Echinostomatoidea</taxon>
        <taxon>Fasciolidae</taxon>
        <taxon>Fasciolopsis</taxon>
    </lineage>
</organism>
<feature type="compositionally biased region" description="Pro residues" evidence="1">
    <location>
        <begin position="8"/>
        <end position="21"/>
    </location>
</feature>
<sequence length="583" mass="65075">MRFHRVSLPPPPEESPPPIPLSPITSLIVRPPVHRAGLTVTRAGSEGPRSPQPARVTPRPRVPRMGTSVTPTQSSNFGVKAEVGHVEVLRIARLDTLRSSQLTNRQEEPSTGTQGPLLSKTLPTPSPIRSFISSARETSSNVSADLRRLFRRHASMNNHHRVQRRTDSVNRGRLTPISECTNTSAPSTKQSCFSDYSFSDSELSDATETTNLSLTWPLSRSQTDLSSKLYRPYAKIHNADQLVALPTHPKIPTPRGPGFADPSFSSDMNVSVSNSPNSPGCPMMLLPSTEVAALRHWMIEIDQDEMMRRFKRMRMVTMTARRWTIKRRPDGTRYLAYRRSQSSRHRHQSNDAIPENVTLQTENAANHVRLHKTAHDVYENRPSGTKPSSDPVQLVSAFDCTSRRRRHKSHRSGQCGAQPSITSALPSHRPESFPPLTTSNGRSSHCSSPRDEAQHHVSAGRHTFTEEHVFSSLGQTIPTLGNSRLSAHRRGRHRGRRPDGSQDPGVRLMRNASCCLYRTSDTRVDMFGDERAYACYMTAKSGSEARSYDRVQNVKFCELYPMARSRADSADSDSTKLVTMLVV</sequence>
<keyword evidence="3" id="KW-1185">Reference proteome</keyword>
<evidence type="ECO:0000313" key="3">
    <source>
        <dbReference type="Proteomes" id="UP000728185"/>
    </source>
</evidence>
<feature type="compositionally biased region" description="Polar residues" evidence="1">
    <location>
        <begin position="435"/>
        <end position="447"/>
    </location>
</feature>
<feature type="region of interest" description="Disordered" evidence="1">
    <location>
        <begin position="1"/>
        <end position="75"/>
    </location>
</feature>
<feature type="compositionally biased region" description="Polar residues" evidence="1">
    <location>
        <begin position="100"/>
        <end position="114"/>
    </location>
</feature>
<proteinExistence type="predicted"/>
<feature type="region of interest" description="Disordered" evidence="1">
    <location>
        <begin position="100"/>
        <end position="124"/>
    </location>
</feature>
<name>A0A8E0S176_9TREM</name>
<evidence type="ECO:0000313" key="2">
    <source>
        <dbReference type="EMBL" id="KAA0198491.1"/>
    </source>
</evidence>
<reference evidence="2" key="1">
    <citation type="submission" date="2019-05" db="EMBL/GenBank/DDBJ databases">
        <title>Annotation for the trematode Fasciolopsis buski.</title>
        <authorList>
            <person name="Choi Y.-J."/>
        </authorList>
    </citation>
    <scope>NUCLEOTIDE SEQUENCE</scope>
    <source>
        <strain evidence="2">HT</strain>
        <tissue evidence="2">Whole worm</tissue>
    </source>
</reference>
<gene>
    <name evidence="2" type="ORF">FBUS_01581</name>
</gene>
<feature type="compositionally biased region" description="Polar residues" evidence="1">
    <location>
        <begin position="415"/>
        <end position="425"/>
    </location>
</feature>
<dbReference type="AlphaFoldDB" id="A0A8E0S176"/>
<evidence type="ECO:0000256" key="1">
    <source>
        <dbReference type="SAM" id="MobiDB-lite"/>
    </source>
</evidence>
<dbReference type="Proteomes" id="UP000728185">
    <property type="component" value="Unassembled WGS sequence"/>
</dbReference>
<feature type="region of interest" description="Disordered" evidence="1">
    <location>
        <begin position="400"/>
        <end position="458"/>
    </location>
</feature>